<sequence>MPPPPSSGRVDALSPARAVLRIPFFERRTLGGGHPGRA</sequence>
<name>A0A6J4VND1_9BACT</name>
<gene>
    <name evidence="1" type="ORF">AVDCRST_MAG19-4229</name>
</gene>
<dbReference type="EMBL" id="CADCWL010000238">
    <property type="protein sequence ID" value="CAA9582992.1"/>
    <property type="molecule type" value="Genomic_DNA"/>
</dbReference>
<accession>A0A6J4VND1</accession>
<reference evidence="1" key="1">
    <citation type="submission" date="2020-02" db="EMBL/GenBank/DDBJ databases">
        <authorList>
            <person name="Meier V. D."/>
        </authorList>
    </citation>
    <scope>NUCLEOTIDE SEQUENCE</scope>
    <source>
        <strain evidence="1">AVDCRST_MAG19</strain>
    </source>
</reference>
<organism evidence="1">
    <name type="scientific">uncultured Thermomicrobiales bacterium</name>
    <dbReference type="NCBI Taxonomy" id="1645740"/>
    <lineage>
        <taxon>Bacteria</taxon>
        <taxon>Pseudomonadati</taxon>
        <taxon>Thermomicrobiota</taxon>
        <taxon>Thermomicrobia</taxon>
        <taxon>Thermomicrobiales</taxon>
        <taxon>environmental samples</taxon>
    </lineage>
</organism>
<dbReference type="AlphaFoldDB" id="A0A6J4VND1"/>
<protein>
    <submittedName>
        <fullName evidence="1">Uncharacterized protein</fullName>
    </submittedName>
</protein>
<proteinExistence type="predicted"/>
<evidence type="ECO:0000313" key="1">
    <source>
        <dbReference type="EMBL" id="CAA9582992.1"/>
    </source>
</evidence>